<evidence type="ECO:0000313" key="2">
    <source>
        <dbReference type="EMBL" id="EFH94815.1"/>
    </source>
</evidence>
<proteinExistence type="predicted"/>
<reference evidence="2" key="1">
    <citation type="submission" date="2010-05" db="EMBL/GenBank/DDBJ databases">
        <authorList>
            <person name="Muzny D."/>
            <person name="Qin X."/>
            <person name="Buhay C."/>
            <person name="Dugan-Rocha S."/>
            <person name="Ding Y."/>
            <person name="Chen G."/>
            <person name="Hawes A."/>
            <person name="Holder M."/>
            <person name="Jhangiani S."/>
            <person name="Johnson A."/>
            <person name="Khan Z."/>
            <person name="Li Z."/>
            <person name="Liu W."/>
            <person name="Liu X."/>
            <person name="Perez L."/>
            <person name="Shen H."/>
            <person name="Wang Q."/>
            <person name="Watt J."/>
            <person name="Xi L."/>
            <person name="Xin Y."/>
            <person name="Zhou J."/>
            <person name="Deng J."/>
            <person name="Jiang H."/>
            <person name="Liu Y."/>
            <person name="Qu J."/>
            <person name="Song X.-Z."/>
            <person name="Zhang L."/>
            <person name="Villasana D."/>
            <person name="Johnson A."/>
            <person name="Liu J."/>
            <person name="Liyanage D."/>
            <person name="Lorensuhewa L."/>
            <person name="Robinson T."/>
            <person name="Song A."/>
            <person name="Song B.-B."/>
            <person name="Dinh H."/>
            <person name="Thornton R."/>
            <person name="Coyle M."/>
            <person name="Francisco L."/>
            <person name="Jackson L."/>
            <person name="Javaid M."/>
            <person name="Korchina V."/>
            <person name="Kovar C."/>
            <person name="Mata R."/>
            <person name="Mathew T."/>
            <person name="Ngo R."/>
            <person name="Nguyen L."/>
            <person name="Nguyen N."/>
            <person name="Okwuonu G."/>
            <person name="Ongeri F."/>
            <person name="Pham C."/>
            <person name="Simmons D."/>
            <person name="Wilczek-Boney K."/>
            <person name="Hale W."/>
            <person name="Jakkamsetti A."/>
            <person name="Pham P."/>
            <person name="Ruth R."/>
            <person name="San Lucas F."/>
            <person name="Warren J."/>
            <person name="Zhang J."/>
            <person name="Zhao Z."/>
            <person name="Zhou C."/>
            <person name="Zhu D."/>
            <person name="Lee S."/>
            <person name="Bess C."/>
            <person name="Blankenburg K."/>
            <person name="Forbes L."/>
            <person name="Fu Q."/>
            <person name="Gubbala S."/>
            <person name="Hirani K."/>
            <person name="Jayaseelan J.C."/>
            <person name="Lara F."/>
            <person name="Munidasa M."/>
            <person name="Palculict T."/>
            <person name="Patil S."/>
            <person name="Pu L.-L."/>
            <person name="Saada N."/>
            <person name="Tang L."/>
            <person name="Weissenberger G."/>
            <person name="Zhu Y."/>
            <person name="Hemphill L."/>
            <person name="Shang Y."/>
            <person name="Youmans B."/>
            <person name="Ayvaz T."/>
            <person name="Ross M."/>
            <person name="Santibanez J."/>
            <person name="Aqrawi P."/>
            <person name="Gross S."/>
            <person name="Joshi V."/>
            <person name="Fowler G."/>
            <person name="Nazareth L."/>
            <person name="Reid J."/>
            <person name="Worley K."/>
            <person name="Petrosino J."/>
            <person name="Highlander S."/>
            <person name="Gibbs R."/>
        </authorList>
    </citation>
    <scope>NUCLEOTIDE SEQUENCE [LARGE SCALE GENOMIC DNA]</scope>
    <source>
        <strain evidence="2">MN8</strain>
    </source>
</reference>
<accession>A0A0E1X8B1</accession>
<evidence type="ECO:0000256" key="1">
    <source>
        <dbReference type="SAM" id="MobiDB-lite"/>
    </source>
</evidence>
<feature type="compositionally biased region" description="Polar residues" evidence="1">
    <location>
        <begin position="23"/>
        <end position="37"/>
    </location>
</feature>
<dbReference type="Proteomes" id="UP000003455">
    <property type="component" value="Chromosome"/>
</dbReference>
<feature type="region of interest" description="Disordered" evidence="1">
    <location>
        <begin position="1"/>
        <end position="66"/>
    </location>
</feature>
<comment type="caution">
    <text evidence="2">The sequence shown here is derived from an EMBL/GenBank/DDBJ whole genome shotgun (WGS) entry which is preliminary data.</text>
</comment>
<gene>
    <name evidence="2" type="ORF">HMPREF0769_12436</name>
</gene>
<dbReference type="RefSeq" id="WP_000429703.1">
    <property type="nucleotide sequence ID" value="NZ_CM000952.1"/>
</dbReference>
<sequence length="92" mass="10475">MENNESNITDVTQNEEQLDNSDEQSQQNEKTFSQEEVSQLIKERIARERKKSDERIKDAKENNDSNEVAYLLKGGKVTKVDGNQNSVSFVPG</sequence>
<organism evidence="2">
    <name type="scientific">Staphylococcus aureus subsp. aureus MN8</name>
    <dbReference type="NCBI Taxonomy" id="548470"/>
    <lineage>
        <taxon>Bacteria</taxon>
        <taxon>Bacillati</taxon>
        <taxon>Bacillota</taxon>
        <taxon>Bacilli</taxon>
        <taxon>Bacillales</taxon>
        <taxon>Staphylococcaceae</taxon>
        <taxon>Staphylococcus</taxon>
    </lineage>
</organism>
<feature type="compositionally biased region" description="Basic and acidic residues" evidence="1">
    <location>
        <begin position="41"/>
        <end position="63"/>
    </location>
</feature>
<name>A0A0E1X8B1_STAAU</name>
<feature type="compositionally biased region" description="Polar residues" evidence="1">
    <location>
        <begin position="1"/>
        <end position="15"/>
    </location>
</feature>
<protein>
    <submittedName>
        <fullName evidence="2">Uncharacterized protein</fullName>
    </submittedName>
</protein>
<dbReference type="EMBL" id="ACJA02000004">
    <property type="protein sequence ID" value="EFH94815.1"/>
    <property type="molecule type" value="Genomic_DNA"/>
</dbReference>
<dbReference type="AlphaFoldDB" id="A0A0E1X8B1"/>
<dbReference type="HOGENOM" id="CLU_197145_1_0_9"/>